<dbReference type="AlphaFoldDB" id="S8D434"/>
<evidence type="ECO:0000259" key="2">
    <source>
        <dbReference type="Pfam" id="PF25896"/>
    </source>
</evidence>
<evidence type="ECO:0000313" key="3">
    <source>
        <dbReference type="EMBL" id="EPS74489.1"/>
    </source>
</evidence>
<accession>S8D434</accession>
<dbReference type="OrthoDB" id="787154at2759"/>
<feature type="region of interest" description="Disordered" evidence="1">
    <location>
        <begin position="87"/>
        <end position="109"/>
    </location>
</feature>
<feature type="non-terminal residue" evidence="3">
    <location>
        <position position="109"/>
    </location>
</feature>
<dbReference type="PANTHER" id="PTHR34568:SF1">
    <property type="entry name" value="DNA BINDING PROTEIN"/>
    <property type="match status" value="1"/>
</dbReference>
<reference evidence="3 4" key="1">
    <citation type="journal article" date="2013" name="BMC Genomics">
        <title>The miniature genome of a carnivorous plant Genlisea aurea contains a low number of genes and short non-coding sequences.</title>
        <authorList>
            <person name="Leushkin E.V."/>
            <person name="Sutormin R.A."/>
            <person name="Nabieva E.R."/>
            <person name="Penin A.A."/>
            <person name="Kondrashov A.S."/>
            <person name="Logacheva M.D."/>
        </authorList>
    </citation>
    <scope>NUCLEOTIDE SEQUENCE [LARGE SCALE GENOMIC DNA]</scope>
</reference>
<gene>
    <name evidence="3" type="ORF">M569_00268</name>
</gene>
<dbReference type="Pfam" id="PF25896">
    <property type="entry name" value="HTH_AT3G52170"/>
    <property type="match status" value="1"/>
</dbReference>
<dbReference type="PANTHER" id="PTHR34568">
    <property type="entry name" value="RRM DOMAIN-CONTAINING PROTEIN"/>
    <property type="match status" value="1"/>
</dbReference>
<keyword evidence="4" id="KW-1185">Reference proteome</keyword>
<protein>
    <recommendedName>
        <fullName evidence="2">AT3G52170-like helix-turn-helix domain-containing protein</fullName>
    </recommendedName>
</protein>
<dbReference type="InterPro" id="IPR058941">
    <property type="entry name" value="HTH_AT3G52170-like"/>
</dbReference>
<name>S8D434_9LAMI</name>
<organism evidence="3 4">
    <name type="scientific">Genlisea aurea</name>
    <dbReference type="NCBI Taxonomy" id="192259"/>
    <lineage>
        <taxon>Eukaryota</taxon>
        <taxon>Viridiplantae</taxon>
        <taxon>Streptophyta</taxon>
        <taxon>Embryophyta</taxon>
        <taxon>Tracheophyta</taxon>
        <taxon>Spermatophyta</taxon>
        <taxon>Magnoliopsida</taxon>
        <taxon>eudicotyledons</taxon>
        <taxon>Gunneridae</taxon>
        <taxon>Pentapetalae</taxon>
        <taxon>asterids</taxon>
        <taxon>lamiids</taxon>
        <taxon>Lamiales</taxon>
        <taxon>Lentibulariaceae</taxon>
        <taxon>Genlisea</taxon>
    </lineage>
</organism>
<feature type="compositionally biased region" description="Basic and acidic residues" evidence="1">
    <location>
        <begin position="99"/>
        <end position="109"/>
    </location>
</feature>
<feature type="domain" description="AT3G52170-like helix-turn-helix" evidence="2">
    <location>
        <begin position="31"/>
        <end position="79"/>
    </location>
</feature>
<evidence type="ECO:0000256" key="1">
    <source>
        <dbReference type="SAM" id="MobiDB-lite"/>
    </source>
</evidence>
<dbReference type="InterPro" id="IPR058942">
    <property type="entry name" value="AT3G52170-like"/>
</dbReference>
<dbReference type="Proteomes" id="UP000015453">
    <property type="component" value="Unassembled WGS sequence"/>
</dbReference>
<proteinExistence type="predicted"/>
<evidence type="ECO:0000313" key="4">
    <source>
        <dbReference type="Proteomes" id="UP000015453"/>
    </source>
</evidence>
<comment type="caution">
    <text evidence="3">The sequence shown here is derived from an EMBL/GenBank/DDBJ whole genome shotgun (WGS) entry which is preliminary data.</text>
</comment>
<sequence>MHAAKLSWCGQAVALASSDESGQRKTRIRRSNEERKEMVESFVKMYQKSNNGSFPSLNLTHKEVGGSFYTVREIVREIIQENRVLAPPKVSSAEVESGSPDRHLLESTS</sequence>
<dbReference type="EMBL" id="AUSU01000058">
    <property type="protein sequence ID" value="EPS74489.1"/>
    <property type="molecule type" value="Genomic_DNA"/>
</dbReference>